<dbReference type="Gene3D" id="3.40.50.360">
    <property type="match status" value="1"/>
</dbReference>
<evidence type="ECO:0000259" key="7">
    <source>
        <dbReference type="Pfam" id="PF02525"/>
    </source>
</evidence>
<gene>
    <name evidence="9" type="primary">LOC116308879</name>
</gene>
<dbReference type="PANTHER" id="PTHR43741:SF4">
    <property type="entry name" value="FMN-DEPENDENT NADH:QUINONE OXIDOREDUCTASE"/>
    <property type="match status" value="1"/>
</dbReference>
<accession>A0A6P8J670</accession>
<dbReference type="EC" id="1.7.1.17" evidence="5"/>
<dbReference type="AlphaFoldDB" id="A0A6P8J670"/>
<keyword evidence="3" id="KW-0560">Oxidoreductase</keyword>
<dbReference type="Proteomes" id="UP000515163">
    <property type="component" value="Unplaced"/>
</dbReference>
<evidence type="ECO:0000256" key="6">
    <source>
        <dbReference type="ARBA" id="ARBA00048542"/>
    </source>
</evidence>
<keyword evidence="2" id="KW-0288">FMN</keyword>
<dbReference type="GO" id="GO:0010181">
    <property type="term" value="F:FMN binding"/>
    <property type="evidence" value="ECO:0007669"/>
    <property type="project" value="InterPro"/>
</dbReference>
<dbReference type="RefSeq" id="XP_031575252.1">
    <property type="nucleotide sequence ID" value="XM_031719392.1"/>
</dbReference>
<organism evidence="8 9">
    <name type="scientific">Actinia tenebrosa</name>
    <name type="common">Australian red waratah sea anemone</name>
    <dbReference type="NCBI Taxonomy" id="6105"/>
    <lineage>
        <taxon>Eukaryota</taxon>
        <taxon>Metazoa</taxon>
        <taxon>Cnidaria</taxon>
        <taxon>Anthozoa</taxon>
        <taxon>Hexacorallia</taxon>
        <taxon>Actiniaria</taxon>
        <taxon>Actiniidae</taxon>
        <taxon>Actinia</taxon>
    </lineage>
</organism>
<evidence type="ECO:0000256" key="4">
    <source>
        <dbReference type="ARBA" id="ARBA00023027"/>
    </source>
</evidence>
<dbReference type="InterPro" id="IPR023048">
    <property type="entry name" value="NADH:quinone_OxRdtase_FMN_depd"/>
</dbReference>
<dbReference type="InterPro" id="IPR050104">
    <property type="entry name" value="FMN-dep_NADH:Q_OxRdtase_AzoR1"/>
</dbReference>
<evidence type="ECO:0000256" key="5">
    <source>
        <dbReference type="ARBA" id="ARBA00024061"/>
    </source>
</evidence>
<evidence type="ECO:0000313" key="9">
    <source>
        <dbReference type="RefSeq" id="XP_031575252.1"/>
    </source>
</evidence>
<keyword evidence="4" id="KW-0520">NAD</keyword>
<dbReference type="KEGG" id="aten:116308879"/>
<evidence type="ECO:0000313" key="8">
    <source>
        <dbReference type="Proteomes" id="UP000515163"/>
    </source>
</evidence>
<dbReference type="InParanoid" id="A0A6P8J670"/>
<dbReference type="InterPro" id="IPR003680">
    <property type="entry name" value="Flavodoxin_fold"/>
</dbReference>
<keyword evidence="1" id="KW-0285">Flavoprotein</keyword>
<dbReference type="OrthoDB" id="26889at2759"/>
<reference evidence="9" key="1">
    <citation type="submission" date="2025-08" db="UniProtKB">
        <authorList>
            <consortium name="RefSeq"/>
        </authorList>
    </citation>
    <scope>IDENTIFICATION</scope>
    <source>
        <tissue evidence="9">Tentacle</tissue>
    </source>
</reference>
<comment type="catalytic activity">
    <reaction evidence="6">
        <text>N,N-dimethyl-1,4-phenylenediamine + anthranilate + 2 NAD(+) = 2-(4-dimethylaminophenyl)diazenylbenzoate + 2 NADH + 2 H(+)</text>
        <dbReference type="Rhea" id="RHEA:55872"/>
        <dbReference type="ChEBI" id="CHEBI:15378"/>
        <dbReference type="ChEBI" id="CHEBI:15783"/>
        <dbReference type="ChEBI" id="CHEBI:16567"/>
        <dbReference type="ChEBI" id="CHEBI:57540"/>
        <dbReference type="ChEBI" id="CHEBI:57945"/>
        <dbReference type="ChEBI" id="CHEBI:71579"/>
        <dbReference type="EC" id="1.7.1.17"/>
    </reaction>
    <physiologicalReaction direction="right-to-left" evidence="6">
        <dbReference type="Rhea" id="RHEA:55874"/>
    </physiologicalReaction>
</comment>
<dbReference type="InterPro" id="IPR029039">
    <property type="entry name" value="Flavoprotein-like_sf"/>
</dbReference>
<evidence type="ECO:0000256" key="1">
    <source>
        <dbReference type="ARBA" id="ARBA00022630"/>
    </source>
</evidence>
<protein>
    <recommendedName>
        <fullName evidence="5">FMN-dependent NADH-azoreductase</fullName>
        <ecNumber evidence="5">1.7.1.17</ecNumber>
    </recommendedName>
</protein>
<keyword evidence="8" id="KW-1185">Reference proteome</keyword>
<evidence type="ECO:0000256" key="3">
    <source>
        <dbReference type="ARBA" id="ARBA00023002"/>
    </source>
</evidence>
<evidence type="ECO:0000256" key="2">
    <source>
        <dbReference type="ARBA" id="ARBA00022643"/>
    </source>
</evidence>
<name>A0A6P8J670_ACTTE</name>
<dbReference type="SUPFAM" id="SSF52218">
    <property type="entry name" value="Flavoproteins"/>
    <property type="match status" value="1"/>
</dbReference>
<dbReference type="GeneID" id="116308879"/>
<feature type="domain" description="Flavodoxin-like fold" evidence="7">
    <location>
        <begin position="57"/>
        <end position="239"/>
    </location>
</feature>
<dbReference type="Pfam" id="PF02525">
    <property type="entry name" value="Flavodoxin_2"/>
    <property type="match status" value="1"/>
</dbReference>
<dbReference type="GO" id="GO:0016655">
    <property type="term" value="F:oxidoreductase activity, acting on NAD(P)H, quinone or similar compound as acceptor"/>
    <property type="evidence" value="ECO:0007669"/>
    <property type="project" value="InterPro"/>
</dbReference>
<dbReference type="HAMAP" id="MF_01216">
    <property type="entry name" value="Azoreductase_type1"/>
    <property type="match status" value="1"/>
</dbReference>
<dbReference type="PANTHER" id="PTHR43741">
    <property type="entry name" value="FMN-DEPENDENT NADH-AZOREDUCTASE 1"/>
    <property type="match status" value="1"/>
</dbReference>
<sequence length="257" mass="29233">MARLFSLRNTRLLLKRTSNIPLFKHVGGIRSCSYISAFPGEVKSSDDLRKTEKRVQILHLNCSGSDEKSWTGIASKAFFKSYKEANPNHVIQEVNLWDKELLQYNLSHVASKMRMVTGQEIPGDRENITLVETMIKTLFSADKLVVSSPMWNFSIPYVLKQYIDCIVQPGLTFQETTTGPKGLVTGRPLLLVTSSGGDYTKEDMTKLDFQVPYLKVIFGFIGFTDVRHIYVNNTAHEERGQLLEYIDKAVNKEVKQF</sequence>
<proteinExistence type="inferred from homology"/>